<dbReference type="AlphaFoldDB" id="D4F492"/>
<organism evidence="1 2">
    <name type="scientific">Edwardsiella tarda ATCC 23685</name>
    <dbReference type="NCBI Taxonomy" id="500638"/>
    <lineage>
        <taxon>Bacteria</taxon>
        <taxon>Pseudomonadati</taxon>
        <taxon>Pseudomonadota</taxon>
        <taxon>Gammaproteobacteria</taxon>
        <taxon>Enterobacterales</taxon>
        <taxon>Hafniaceae</taxon>
        <taxon>Edwardsiella</taxon>
    </lineage>
</organism>
<protein>
    <submittedName>
        <fullName evidence="1">Uncharacterized protein</fullName>
    </submittedName>
</protein>
<dbReference type="Proteomes" id="UP000003692">
    <property type="component" value="Unassembled WGS sequence"/>
</dbReference>
<proteinExistence type="predicted"/>
<gene>
    <name evidence="1" type="ORF">EDWATA_01562</name>
</gene>
<evidence type="ECO:0000313" key="2">
    <source>
        <dbReference type="Proteomes" id="UP000003692"/>
    </source>
</evidence>
<evidence type="ECO:0000313" key="1">
    <source>
        <dbReference type="EMBL" id="EFE23417.1"/>
    </source>
</evidence>
<name>D4F492_EDWTA</name>
<dbReference type="HOGENOM" id="CLU_3288744_0_0_6"/>
<dbReference type="EMBL" id="ADGK01000089">
    <property type="protein sequence ID" value="EFE23417.1"/>
    <property type="molecule type" value="Genomic_DNA"/>
</dbReference>
<reference evidence="1 2" key="1">
    <citation type="submission" date="2010-02" db="EMBL/GenBank/DDBJ databases">
        <authorList>
            <person name="Weinstock G."/>
            <person name="Sodergren E."/>
            <person name="Clifton S."/>
            <person name="Fulton L."/>
            <person name="Fulton B."/>
            <person name="Courtney L."/>
            <person name="Fronick C."/>
            <person name="Harrison M."/>
            <person name="Strong C."/>
            <person name="Farmer C."/>
            <person name="Delahaunty K."/>
            <person name="Markovic C."/>
            <person name="Hall O."/>
            <person name="Minx P."/>
            <person name="Tomlinson C."/>
            <person name="Mitreva M."/>
            <person name="Nelson J."/>
            <person name="Hou S."/>
            <person name="Wollam A."/>
            <person name="Pepin K.H."/>
            <person name="Johnson M."/>
            <person name="Bhonagiri V."/>
            <person name="Zhang X."/>
            <person name="Suruliraj S."/>
            <person name="Warren W."/>
            <person name="Chinwalla A."/>
            <person name="Mardis E.R."/>
            <person name="Wilson R.K."/>
        </authorList>
    </citation>
    <scope>NUCLEOTIDE SEQUENCE [LARGE SCALE GENOMIC DNA]</scope>
    <source>
        <strain evidence="1 2">ATCC 23685</strain>
    </source>
</reference>
<comment type="caution">
    <text evidence="1">The sequence shown here is derived from an EMBL/GenBank/DDBJ whole genome shotgun (WGS) entry which is preliminary data.</text>
</comment>
<accession>D4F492</accession>
<sequence>MNHSFFINQASAAGTTRRKKCIVTQRARGKNPCLERRIMR</sequence>